<dbReference type="Gene3D" id="2.40.30.10">
    <property type="entry name" value="Translation factors"/>
    <property type="match status" value="2"/>
</dbReference>
<evidence type="ECO:0000256" key="5">
    <source>
        <dbReference type="ARBA" id="ARBA00023134"/>
    </source>
</evidence>
<dbReference type="InterPro" id="IPR027417">
    <property type="entry name" value="P-loop_NTPase"/>
</dbReference>
<dbReference type="PROSITE" id="PS51722">
    <property type="entry name" value="G_TR_2"/>
    <property type="match status" value="1"/>
</dbReference>
<dbReference type="PRINTS" id="PR00315">
    <property type="entry name" value="ELONGATNFCT"/>
</dbReference>
<feature type="compositionally biased region" description="Pro residues" evidence="8">
    <location>
        <begin position="177"/>
        <end position="186"/>
    </location>
</feature>
<dbReference type="NCBIfam" id="TIGR00487">
    <property type="entry name" value="IF-2"/>
    <property type="match status" value="1"/>
</dbReference>
<evidence type="ECO:0000256" key="4">
    <source>
        <dbReference type="ARBA" id="ARBA00022917"/>
    </source>
</evidence>
<feature type="compositionally biased region" description="Pro residues" evidence="8">
    <location>
        <begin position="54"/>
        <end position="79"/>
    </location>
</feature>
<dbReference type="GO" id="GO:0005737">
    <property type="term" value="C:cytoplasm"/>
    <property type="evidence" value="ECO:0007669"/>
    <property type="project" value="TreeGrafter"/>
</dbReference>
<comment type="similarity">
    <text evidence="1">Belongs to the TRAFAC class translation factor GTPase superfamily. Classic translation factor GTPase family. IF-2 subfamily.</text>
</comment>
<dbReference type="CDD" id="cd01887">
    <property type="entry name" value="IF2_eIF5B"/>
    <property type="match status" value="1"/>
</dbReference>
<feature type="compositionally biased region" description="Pro residues" evidence="8">
    <location>
        <begin position="195"/>
        <end position="224"/>
    </location>
</feature>
<dbReference type="GO" id="GO:0003743">
    <property type="term" value="F:translation initiation factor activity"/>
    <property type="evidence" value="ECO:0007669"/>
    <property type="project" value="UniProtKB-KW"/>
</dbReference>
<dbReference type="InterPro" id="IPR015760">
    <property type="entry name" value="TIF_IF2"/>
</dbReference>
<dbReference type="GO" id="GO:0003924">
    <property type="term" value="F:GTPase activity"/>
    <property type="evidence" value="ECO:0007669"/>
    <property type="project" value="InterPro"/>
</dbReference>
<evidence type="ECO:0000256" key="8">
    <source>
        <dbReference type="SAM" id="MobiDB-lite"/>
    </source>
</evidence>
<name>A0A7S0RI40_9CHLO</name>
<dbReference type="InterPro" id="IPR036925">
    <property type="entry name" value="TIF_IF2_dom3_sf"/>
</dbReference>
<dbReference type="AlphaFoldDB" id="A0A7S0RI40"/>
<dbReference type="GO" id="GO:0005525">
    <property type="term" value="F:GTP binding"/>
    <property type="evidence" value="ECO:0007669"/>
    <property type="project" value="UniProtKB-KW"/>
</dbReference>
<comment type="function">
    <text evidence="6">One of the essential components for the initiation of protein synthesis. Protects formylmethionyl-tRNA from spontaneous hydrolysis and promotes its binding to the 30S ribosomal subunits. Also involved in the hydrolysis of GTP during the formation of the 70S ribosomal complex.</text>
</comment>
<dbReference type="PANTHER" id="PTHR43381">
    <property type="entry name" value="TRANSLATION INITIATION FACTOR IF-2-RELATED"/>
    <property type="match status" value="1"/>
</dbReference>
<dbReference type="PANTHER" id="PTHR43381:SF5">
    <property type="entry name" value="TR-TYPE G DOMAIN-CONTAINING PROTEIN"/>
    <property type="match status" value="1"/>
</dbReference>
<feature type="domain" description="Tr-type G" evidence="9">
    <location>
        <begin position="429"/>
        <end position="602"/>
    </location>
</feature>
<proteinExistence type="inferred from homology"/>
<evidence type="ECO:0000256" key="6">
    <source>
        <dbReference type="ARBA" id="ARBA00025162"/>
    </source>
</evidence>
<evidence type="ECO:0000256" key="3">
    <source>
        <dbReference type="ARBA" id="ARBA00022741"/>
    </source>
</evidence>
<dbReference type="SUPFAM" id="SSF50447">
    <property type="entry name" value="Translation proteins"/>
    <property type="match status" value="2"/>
</dbReference>
<dbReference type="Pfam" id="PF04760">
    <property type="entry name" value="IF2_N"/>
    <property type="match status" value="1"/>
</dbReference>
<sequence>MKAAGLRQHVREGIVSTHGQGQRKAISRTTRSRHVIASATPDVKAGSPDGVAVPPKPVSPSTISPPPLMKPGAPAPPGASPANGVPKLMTPATPAASVPGLATPPRPNFGAPTMPGAPGASTNGMAARPTLNAPSAAPKLAPPPGLQKPGELTRPGLAPPPSAGQQGSGVPLLRPLTTPPSMPGPAPATAAAAAPAPPGLAKPSPPSQVPPPPSLMSKPAPPPMNMSRPPTLMQPGGMPAPAGTTMSADGMSLKRPEPPTLRVLEPLMPPPGSDGKRVSLEIVEEDDTAAAVDEDDWGQKKGKKKGGARKEKVTAEMKRAARKAREAQREEKAMANRKEREEIFEVGDEGMSLEQLGEIIQVDASDIVRSLFMKGIMLSMNQVLDKNTCKVVAAEYGLLVVDKEEEVPTDKAKNRKEYVTEEDIDDLESRPPVVTVMGHVDHGKTSLLDYMRKARVAAGEAGGITQSIGAYNTTVEIDGEKKVICFLDTPGHEAFSAMRARGAQVTDIAIIIVAADDGVRPQTREAVMHAQAAEVPIIVAINKIDKPGADVDRVKQELLELNLVAEEWGGNTPMVPVSAKKGTGMDDLLQMISWVAEEKKLVANGKRAAAGTIIEAHLDRKVGPVATLLVQAGTLRVGDLVSAGASYGKVRSLRDDLGRPMDLAGPSIAVQLVGLNSVPNAGEEWAVVPSEAAARDAADKSVEMFRAARFQEMTGNSMVTLSSLATIDEDTEALQRLNVIIKGDTMGVVEAIKAALSSLPQQSISLRTLLSGAGDISVSDVDLAAASGALVLGFNLNPDNVVEEHAKRLNVKLMTYKVIYDLLDDVKAAMEGKLRSVEERIVLGKAEVKAQFGTGKKKVAGCVVTSGKLLKGAMVSVKRGKVVVFEGKLSSLRRIKDNVEEVTEGLECGAGCEDFLEWQPGDLMECYQMVTKTRRLEDARASTAVDMSTLSM</sequence>
<dbReference type="CDD" id="cd03702">
    <property type="entry name" value="IF2_mtIF2_II"/>
    <property type="match status" value="1"/>
</dbReference>
<gene>
    <name evidence="10" type="ORF">CLEI1391_LOCUS7903</name>
</gene>
<evidence type="ECO:0000256" key="1">
    <source>
        <dbReference type="ARBA" id="ARBA00007733"/>
    </source>
</evidence>
<dbReference type="FunFam" id="2.40.30.10:FF:000054">
    <property type="entry name" value="Translation initiation factor IF-2"/>
    <property type="match status" value="1"/>
</dbReference>
<dbReference type="InterPro" id="IPR044145">
    <property type="entry name" value="IF2_II"/>
</dbReference>
<evidence type="ECO:0000259" key="9">
    <source>
        <dbReference type="PROSITE" id="PS51722"/>
    </source>
</evidence>
<dbReference type="Pfam" id="PF22042">
    <property type="entry name" value="EF-G_D2"/>
    <property type="match status" value="1"/>
</dbReference>
<keyword evidence="5" id="KW-0342">GTP-binding</keyword>
<evidence type="ECO:0000256" key="7">
    <source>
        <dbReference type="ARBA" id="ARBA00044105"/>
    </source>
</evidence>
<dbReference type="FunFam" id="3.40.50.300:FF:000019">
    <property type="entry name" value="Translation initiation factor IF-2"/>
    <property type="match status" value="1"/>
</dbReference>
<keyword evidence="4" id="KW-0648">Protein biosynthesis</keyword>
<dbReference type="HAMAP" id="MF_00100_B">
    <property type="entry name" value="IF_2_B"/>
    <property type="match status" value="1"/>
</dbReference>
<evidence type="ECO:0000256" key="2">
    <source>
        <dbReference type="ARBA" id="ARBA00022540"/>
    </source>
</evidence>
<feature type="region of interest" description="Disordered" evidence="8">
    <location>
        <begin position="1"/>
        <end position="311"/>
    </location>
</feature>
<dbReference type="InterPro" id="IPR000795">
    <property type="entry name" value="T_Tr_GTP-bd_dom"/>
</dbReference>
<dbReference type="InterPro" id="IPR000178">
    <property type="entry name" value="TF_IF2_bacterial-like"/>
</dbReference>
<dbReference type="InterPro" id="IPR023115">
    <property type="entry name" value="TIF_IF2_dom3"/>
</dbReference>
<keyword evidence="3" id="KW-0547">Nucleotide-binding</keyword>
<feature type="compositionally biased region" description="Acidic residues" evidence="8">
    <location>
        <begin position="282"/>
        <end position="296"/>
    </location>
</feature>
<evidence type="ECO:0000313" key="10">
    <source>
        <dbReference type="EMBL" id="CAD8677292.1"/>
    </source>
</evidence>
<dbReference type="PROSITE" id="PS01176">
    <property type="entry name" value="IF2"/>
    <property type="match status" value="1"/>
</dbReference>
<dbReference type="EMBL" id="HBFB01014041">
    <property type="protein sequence ID" value="CAD8677292.1"/>
    <property type="molecule type" value="Transcribed_RNA"/>
</dbReference>
<dbReference type="InterPro" id="IPR006847">
    <property type="entry name" value="IF2_N"/>
</dbReference>
<dbReference type="SUPFAM" id="SSF52540">
    <property type="entry name" value="P-loop containing nucleoside triphosphate hydrolases"/>
    <property type="match status" value="1"/>
</dbReference>
<dbReference type="SUPFAM" id="SSF52156">
    <property type="entry name" value="Initiation factor IF2/eIF5b, domain 3"/>
    <property type="match status" value="1"/>
</dbReference>
<dbReference type="NCBIfam" id="TIGR00231">
    <property type="entry name" value="small_GTP"/>
    <property type="match status" value="1"/>
</dbReference>
<dbReference type="FunFam" id="3.40.50.10050:FF:000001">
    <property type="entry name" value="Translation initiation factor IF-2"/>
    <property type="match status" value="1"/>
</dbReference>
<reference evidence="10" key="1">
    <citation type="submission" date="2021-01" db="EMBL/GenBank/DDBJ databases">
        <authorList>
            <person name="Corre E."/>
            <person name="Pelletier E."/>
            <person name="Niang G."/>
            <person name="Scheremetjew M."/>
            <person name="Finn R."/>
            <person name="Kale V."/>
            <person name="Holt S."/>
            <person name="Cochrane G."/>
            <person name="Meng A."/>
            <person name="Brown T."/>
            <person name="Cohen L."/>
        </authorList>
    </citation>
    <scope>NUCLEOTIDE SEQUENCE</scope>
    <source>
        <strain evidence="10">SAG 11-49</strain>
    </source>
</reference>
<dbReference type="InterPro" id="IPR005225">
    <property type="entry name" value="Small_GTP-bd"/>
</dbReference>
<dbReference type="CDD" id="cd03692">
    <property type="entry name" value="mtIF2_IVc"/>
    <property type="match status" value="1"/>
</dbReference>
<dbReference type="Pfam" id="PF11987">
    <property type="entry name" value="IF-2"/>
    <property type="match status" value="1"/>
</dbReference>
<accession>A0A7S0RI40</accession>
<dbReference type="InterPro" id="IPR009000">
    <property type="entry name" value="Transl_B-barrel_sf"/>
</dbReference>
<dbReference type="FunFam" id="2.40.30.10:FF:000008">
    <property type="entry name" value="Translation initiation factor IF-2"/>
    <property type="match status" value="1"/>
</dbReference>
<dbReference type="Gene3D" id="3.40.50.10050">
    <property type="entry name" value="Translation initiation factor IF- 2, domain 3"/>
    <property type="match status" value="1"/>
</dbReference>
<organism evidence="10">
    <name type="scientific">Chlamydomonas leiostraca</name>
    <dbReference type="NCBI Taxonomy" id="1034604"/>
    <lineage>
        <taxon>Eukaryota</taxon>
        <taxon>Viridiplantae</taxon>
        <taxon>Chlorophyta</taxon>
        <taxon>core chlorophytes</taxon>
        <taxon>Chlorophyceae</taxon>
        <taxon>CS clade</taxon>
        <taxon>Chlamydomonadales</taxon>
        <taxon>Chlamydomonadaceae</taxon>
        <taxon>Chlamydomonas</taxon>
    </lineage>
</organism>
<dbReference type="Gene3D" id="3.40.50.300">
    <property type="entry name" value="P-loop containing nucleotide triphosphate hydrolases"/>
    <property type="match status" value="1"/>
</dbReference>
<protein>
    <recommendedName>
        <fullName evidence="7">Translation initiation factor IF-2, chloroplastic</fullName>
    </recommendedName>
</protein>
<dbReference type="InterPro" id="IPR053905">
    <property type="entry name" value="EF-G-like_DII"/>
</dbReference>
<keyword evidence="2" id="KW-0396">Initiation factor</keyword>
<dbReference type="Pfam" id="PF00009">
    <property type="entry name" value="GTP_EFTU"/>
    <property type="match status" value="1"/>
</dbReference>